<dbReference type="AlphaFoldDB" id="A0A922A2F8"/>
<comment type="caution">
    <text evidence="1">The sequence shown here is derived from an EMBL/GenBank/DDBJ whole genome shotgun (WGS) entry which is preliminary data.</text>
</comment>
<dbReference type="EMBL" id="CM031839">
    <property type="protein sequence ID" value="KAG6673777.1"/>
    <property type="molecule type" value="Genomic_DNA"/>
</dbReference>
<reference evidence="1" key="1">
    <citation type="submission" date="2021-01" db="EMBL/GenBank/DDBJ databases">
        <authorList>
            <person name="Lovell J.T."/>
            <person name="Bentley N."/>
            <person name="Bhattarai G."/>
            <person name="Jenkins J.W."/>
            <person name="Sreedasyam A."/>
            <person name="Alarcon Y."/>
            <person name="Bock C."/>
            <person name="Boston L."/>
            <person name="Carlson J."/>
            <person name="Cervantes K."/>
            <person name="Clermont K."/>
            <person name="Krom N."/>
            <person name="Kubenka K."/>
            <person name="Mamidi S."/>
            <person name="Mattison C."/>
            <person name="Monteros M."/>
            <person name="Pisani C."/>
            <person name="Plott C."/>
            <person name="Rajasekar S."/>
            <person name="Rhein H.S."/>
            <person name="Rohla C."/>
            <person name="Song M."/>
            <person name="Hilaire R.S."/>
            <person name="Shu S."/>
            <person name="Wells L."/>
            <person name="Wang X."/>
            <person name="Webber J."/>
            <person name="Heerema R.J."/>
            <person name="Klein P."/>
            <person name="Conner P."/>
            <person name="Grauke L."/>
            <person name="Grimwood J."/>
            <person name="Schmutz J."/>
            <person name="Randall J.J."/>
        </authorList>
    </citation>
    <scope>NUCLEOTIDE SEQUENCE</scope>
    <source>
        <tissue evidence="1">Leaf</tissue>
    </source>
</reference>
<accession>A0A922A2F8</accession>
<evidence type="ECO:0000313" key="2">
    <source>
        <dbReference type="Proteomes" id="UP000811246"/>
    </source>
</evidence>
<protein>
    <recommendedName>
        <fullName evidence="3">Reverse transcriptase-like protein</fullName>
    </recommendedName>
</protein>
<proteinExistence type="predicted"/>
<sequence>MSCFQLPKGFCKDLEGMFARFWWGQRDQERRLHWLKWSTLCQSKFKGEGWRLLHSHGSLFTAVFKAKYFPNSDFLSSALGSKPSYVWRSLYAAKAVLKAGSLWRIGQGDKIKVRTDHWLADPSPRKVIS</sequence>
<organism evidence="1 2">
    <name type="scientific">Carya illinoinensis</name>
    <name type="common">Pecan</name>
    <dbReference type="NCBI Taxonomy" id="32201"/>
    <lineage>
        <taxon>Eukaryota</taxon>
        <taxon>Viridiplantae</taxon>
        <taxon>Streptophyta</taxon>
        <taxon>Embryophyta</taxon>
        <taxon>Tracheophyta</taxon>
        <taxon>Spermatophyta</taxon>
        <taxon>Magnoliopsida</taxon>
        <taxon>eudicotyledons</taxon>
        <taxon>Gunneridae</taxon>
        <taxon>Pentapetalae</taxon>
        <taxon>rosids</taxon>
        <taxon>fabids</taxon>
        <taxon>Fagales</taxon>
        <taxon>Juglandaceae</taxon>
        <taxon>Carya</taxon>
    </lineage>
</organism>
<feature type="non-terminal residue" evidence="1">
    <location>
        <position position="129"/>
    </location>
</feature>
<dbReference type="Proteomes" id="UP000811246">
    <property type="component" value="Chromosome 15"/>
</dbReference>
<evidence type="ECO:0008006" key="3">
    <source>
        <dbReference type="Google" id="ProtNLM"/>
    </source>
</evidence>
<name>A0A922A2F8_CARIL</name>
<gene>
    <name evidence="1" type="ORF">I3842_15G008000</name>
</gene>
<evidence type="ECO:0000313" key="1">
    <source>
        <dbReference type="EMBL" id="KAG6673777.1"/>
    </source>
</evidence>